<name>A0A0A9HJ02_ARUDO</name>
<reference evidence="2" key="2">
    <citation type="journal article" date="2015" name="Data Brief">
        <title>Shoot transcriptome of the giant reed, Arundo donax.</title>
        <authorList>
            <person name="Barrero R.A."/>
            <person name="Guerrero F.D."/>
            <person name="Moolhuijzen P."/>
            <person name="Goolsby J.A."/>
            <person name="Tidwell J."/>
            <person name="Bellgard S.E."/>
            <person name="Bellgard M.I."/>
        </authorList>
    </citation>
    <scope>NUCLEOTIDE SEQUENCE</scope>
    <source>
        <tissue evidence="2">Shoot tissue taken approximately 20 cm above the soil surface</tissue>
    </source>
</reference>
<organism evidence="2">
    <name type="scientific">Arundo donax</name>
    <name type="common">Giant reed</name>
    <name type="synonym">Donax arundinaceus</name>
    <dbReference type="NCBI Taxonomy" id="35708"/>
    <lineage>
        <taxon>Eukaryota</taxon>
        <taxon>Viridiplantae</taxon>
        <taxon>Streptophyta</taxon>
        <taxon>Embryophyta</taxon>
        <taxon>Tracheophyta</taxon>
        <taxon>Spermatophyta</taxon>
        <taxon>Magnoliopsida</taxon>
        <taxon>Liliopsida</taxon>
        <taxon>Poales</taxon>
        <taxon>Poaceae</taxon>
        <taxon>PACMAD clade</taxon>
        <taxon>Arundinoideae</taxon>
        <taxon>Arundineae</taxon>
        <taxon>Arundo</taxon>
    </lineage>
</organism>
<feature type="coiled-coil region" evidence="1">
    <location>
        <begin position="55"/>
        <end position="123"/>
    </location>
</feature>
<sequence>MREPSMHKRMRHSDVGFVTSSSHDVSLRSDPHGVAVDINKVFLNGTNLTLVQKDLASQALEIQKHRLQIERKELELTKQRLKWERFRKKKDREMERMTLKNEHMMIENKRLELELRHKELELKLKGQGSHA</sequence>
<dbReference type="PANTHER" id="PTHR46327">
    <property type="entry name" value="F16F4.11 PROTEIN-RELATED"/>
    <property type="match status" value="1"/>
</dbReference>
<dbReference type="AlphaFoldDB" id="A0A0A9HJ02"/>
<proteinExistence type="predicted"/>
<evidence type="ECO:0000313" key="2">
    <source>
        <dbReference type="EMBL" id="JAE36727.1"/>
    </source>
</evidence>
<dbReference type="PANTHER" id="PTHR46327:SF16">
    <property type="entry name" value="MYB_SANT-LIKE DNA-BINDING DOMAIN-CONTAINING PROTEIN"/>
    <property type="match status" value="1"/>
</dbReference>
<evidence type="ECO:0000256" key="1">
    <source>
        <dbReference type="SAM" id="Coils"/>
    </source>
</evidence>
<dbReference type="EMBL" id="GBRH01161169">
    <property type="protein sequence ID" value="JAE36727.1"/>
    <property type="molecule type" value="Transcribed_RNA"/>
</dbReference>
<reference evidence="2" key="1">
    <citation type="submission" date="2014-09" db="EMBL/GenBank/DDBJ databases">
        <authorList>
            <person name="Magalhaes I.L.F."/>
            <person name="Oliveira U."/>
            <person name="Santos F.R."/>
            <person name="Vidigal T.H.D.A."/>
            <person name="Brescovit A.D."/>
            <person name="Santos A.J."/>
        </authorList>
    </citation>
    <scope>NUCLEOTIDE SEQUENCE</scope>
    <source>
        <tissue evidence="2">Shoot tissue taken approximately 20 cm above the soil surface</tissue>
    </source>
</reference>
<protein>
    <submittedName>
        <fullName evidence="2">Uncharacterized protein</fullName>
    </submittedName>
</protein>
<accession>A0A0A9HJ02</accession>
<keyword evidence="1" id="KW-0175">Coiled coil</keyword>